<accession>A0ABU3QZH0</accession>
<dbReference type="Proteomes" id="UP001257914">
    <property type="component" value="Unassembled WGS sequence"/>
</dbReference>
<evidence type="ECO:0000313" key="8">
    <source>
        <dbReference type="EMBL" id="MDU0112839.1"/>
    </source>
</evidence>
<keyword evidence="8" id="KW-0966">Cell projection</keyword>
<evidence type="ECO:0000256" key="3">
    <source>
        <dbReference type="ARBA" id="ARBA00022989"/>
    </source>
</evidence>
<dbReference type="PANTHER" id="PTHR38766:SF1">
    <property type="entry name" value="FLAGELLAR PROTEIN FLIO"/>
    <property type="match status" value="1"/>
</dbReference>
<keyword evidence="5 7" id="KW-0975">Bacterial flagellum</keyword>
<evidence type="ECO:0000256" key="7">
    <source>
        <dbReference type="RuleBase" id="RU362064"/>
    </source>
</evidence>
<reference evidence="8 9" key="1">
    <citation type="submission" date="2023-10" db="EMBL/GenBank/DDBJ databases">
        <title>Psychrosphaera aquimaarina strain SW33 isolated from seawater.</title>
        <authorList>
            <person name="Bayburt H."/>
            <person name="Kim J.M."/>
            <person name="Choi B.J."/>
            <person name="Jeon C.O."/>
        </authorList>
    </citation>
    <scope>NUCLEOTIDE SEQUENCE [LARGE SCALE GENOMIC DNA]</scope>
    <source>
        <strain evidence="8 9">KCTC 52743</strain>
    </source>
</reference>
<keyword evidence="2 7" id="KW-0812">Transmembrane</keyword>
<dbReference type="Pfam" id="PF04347">
    <property type="entry name" value="FliO"/>
    <property type="match status" value="1"/>
</dbReference>
<dbReference type="PANTHER" id="PTHR38766">
    <property type="entry name" value="FLAGELLAR PROTEIN FLIO"/>
    <property type="match status" value="1"/>
</dbReference>
<keyword evidence="8" id="KW-0282">Flagellum</keyword>
<evidence type="ECO:0000256" key="1">
    <source>
        <dbReference type="ARBA" id="ARBA00022475"/>
    </source>
</evidence>
<evidence type="ECO:0000256" key="5">
    <source>
        <dbReference type="ARBA" id="ARBA00023143"/>
    </source>
</evidence>
<feature type="transmembrane region" description="Helical" evidence="7">
    <location>
        <begin position="53"/>
        <end position="72"/>
    </location>
</feature>
<evidence type="ECO:0000256" key="2">
    <source>
        <dbReference type="ARBA" id="ARBA00022692"/>
    </source>
</evidence>
<proteinExistence type="inferred from homology"/>
<evidence type="ECO:0000256" key="4">
    <source>
        <dbReference type="ARBA" id="ARBA00023136"/>
    </source>
</evidence>
<protein>
    <recommendedName>
        <fullName evidence="7">Flagellar protein</fullName>
    </recommendedName>
</protein>
<keyword evidence="9" id="KW-1185">Reference proteome</keyword>
<comment type="caution">
    <text evidence="8">The sequence shown here is derived from an EMBL/GenBank/DDBJ whole genome shotgun (WGS) entry which is preliminary data.</text>
</comment>
<evidence type="ECO:0000256" key="6">
    <source>
        <dbReference type="ARBA" id="ARBA00037937"/>
    </source>
</evidence>
<keyword evidence="1 7" id="KW-1003">Cell membrane</keyword>
<organism evidence="8 9">
    <name type="scientific">Psychrosphaera aquimarina</name>
    <dbReference type="NCBI Taxonomy" id="2044854"/>
    <lineage>
        <taxon>Bacteria</taxon>
        <taxon>Pseudomonadati</taxon>
        <taxon>Pseudomonadota</taxon>
        <taxon>Gammaproteobacteria</taxon>
        <taxon>Alteromonadales</taxon>
        <taxon>Pseudoalteromonadaceae</taxon>
        <taxon>Psychrosphaera</taxon>
    </lineage>
</organism>
<dbReference type="EMBL" id="JAWCUA010000007">
    <property type="protein sequence ID" value="MDU0112839.1"/>
    <property type="molecule type" value="Genomic_DNA"/>
</dbReference>
<sequence>MNVLKNYASNFKRYLLLASLSLIANDAFCFSENPTKVIDTGSGLRPETGSVLSMIMALLFVLFVIFVISWLAKKFNLTPASSEHFKLINSMSLGGRERIVVIEIQGEQHAIGVTNQSVNHLFKLAENIEKPTQQLTDNHLINKINKMFGYQAPEQKLNNPLSSKVKDPK</sequence>
<comment type="subcellular location">
    <subcellularLocation>
        <location evidence="7">Cell membrane</location>
    </subcellularLocation>
    <subcellularLocation>
        <location evidence="7">Bacterial flagellum basal body</location>
    </subcellularLocation>
</comment>
<keyword evidence="3 7" id="KW-1133">Transmembrane helix</keyword>
<dbReference type="NCBIfam" id="TIGR03500">
    <property type="entry name" value="FliO_TIGR"/>
    <property type="match status" value="1"/>
</dbReference>
<comment type="similarity">
    <text evidence="6 7">Belongs to the FliO/MopB family.</text>
</comment>
<keyword evidence="4 7" id="KW-0472">Membrane</keyword>
<dbReference type="RefSeq" id="WP_315946515.1">
    <property type="nucleotide sequence ID" value="NZ_JAWCUA010000007.1"/>
</dbReference>
<name>A0ABU3QZH0_9GAMM</name>
<keyword evidence="8" id="KW-0969">Cilium</keyword>
<dbReference type="InterPro" id="IPR052205">
    <property type="entry name" value="FliO/MopB"/>
</dbReference>
<evidence type="ECO:0000313" key="9">
    <source>
        <dbReference type="Proteomes" id="UP001257914"/>
    </source>
</evidence>
<dbReference type="InterPro" id="IPR022781">
    <property type="entry name" value="Flagellar_biosynth_FliO"/>
</dbReference>
<gene>
    <name evidence="8" type="primary">fliO</name>
    <name evidence="8" type="ORF">RT723_07470</name>
</gene>